<feature type="compositionally biased region" description="Basic and acidic residues" evidence="5">
    <location>
        <begin position="193"/>
        <end position="209"/>
    </location>
</feature>
<name>A0A9P4JM71_9PLEO</name>
<dbReference type="InterPro" id="IPR039481">
    <property type="entry name" value="EXOC2/Sec5_N_dom"/>
</dbReference>
<protein>
    <recommendedName>
        <fullName evidence="4">Exocyst complex component SEC5</fullName>
    </recommendedName>
</protein>
<evidence type="ECO:0000256" key="3">
    <source>
        <dbReference type="ARBA" id="ARBA00022483"/>
    </source>
</evidence>
<feature type="compositionally biased region" description="Polar residues" evidence="5">
    <location>
        <begin position="531"/>
        <end position="540"/>
    </location>
</feature>
<evidence type="ECO:0000313" key="8">
    <source>
        <dbReference type="Proteomes" id="UP000799536"/>
    </source>
</evidence>
<feature type="domain" description="Exocyst complex component EXOC2/Sec5 N-terminal" evidence="6">
    <location>
        <begin position="96"/>
        <end position="1062"/>
    </location>
</feature>
<keyword evidence="8" id="KW-1185">Reference proteome</keyword>
<organism evidence="7 8">
    <name type="scientific">Delitschia confertaspora ATCC 74209</name>
    <dbReference type="NCBI Taxonomy" id="1513339"/>
    <lineage>
        <taxon>Eukaryota</taxon>
        <taxon>Fungi</taxon>
        <taxon>Dikarya</taxon>
        <taxon>Ascomycota</taxon>
        <taxon>Pezizomycotina</taxon>
        <taxon>Dothideomycetes</taxon>
        <taxon>Pleosporomycetidae</taxon>
        <taxon>Pleosporales</taxon>
        <taxon>Delitschiaceae</taxon>
        <taxon>Delitschia</taxon>
    </lineage>
</organism>
<evidence type="ECO:0000256" key="2">
    <source>
        <dbReference type="ARBA" id="ARBA00022448"/>
    </source>
</evidence>
<comment type="subunit">
    <text evidence="4">Component of the exocyst complex.</text>
</comment>
<evidence type="ECO:0000256" key="4">
    <source>
        <dbReference type="RuleBase" id="RU365069"/>
    </source>
</evidence>
<dbReference type="GO" id="GO:0015031">
    <property type="term" value="P:protein transport"/>
    <property type="evidence" value="ECO:0007669"/>
    <property type="project" value="UniProtKB-KW"/>
</dbReference>
<gene>
    <name evidence="7" type="ORF">GQ43DRAFT_393120</name>
</gene>
<dbReference type="GO" id="GO:0006887">
    <property type="term" value="P:exocytosis"/>
    <property type="evidence" value="ECO:0007669"/>
    <property type="project" value="UniProtKB-KW"/>
</dbReference>
<keyword evidence="4" id="KW-0653">Protein transport</keyword>
<comment type="similarity">
    <text evidence="1 4">Belongs to the SEC5 family.</text>
</comment>
<comment type="function">
    <text evidence="4">Component of the exocyst complex involved in the docking of exocytic vesicles with fusion sites on the plasma membrane.</text>
</comment>
<dbReference type="InterPro" id="IPR029175">
    <property type="entry name" value="EXOC2/Sec5"/>
</dbReference>
<dbReference type="PANTHER" id="PTHR13043">
    <property type="entry name" value="EXOCYST COMPLEX COMPONENT SEC5"/>
    <property type="match status" value="1"/>
</dbReference>
<dbReference type="Pfam" id="PF15469">
    <property type="entry name" value="Sec5"/>
    <property type="match status" value="1"/>
</dbReference>
<comment type="caution">
    <text evidence="7">The sequence shown here is derived from an EMBL/GenBank/DDBJ whole genome shotgun (WGS) entry which is preliminary data.</text>
</comment>
<feature type="region of interest" description="Disordered" evidence="5">
    <location>
        <begin position="530"/>
        <end position="549"/>
    </location>
</feature>
<evidence type="ECO:0000256" key="5">
    <source>
        <dbReference type="SAM" id="MobiDB-lite"/>
    </source>
</evidence>
<dbReference type="OrthoDB" id="26242at2759"/>
<feature type="region of interest" description="Disordered" evidence="5">
    <location>
        <begin position="193"/>
        <end position="244"/>
    </location>
</feature>
<accession>A0A9P4JM71</accession>
<evidence type="ECO:0000256" key="1">
    <source>
        <dbReference type="ARBA" id="ARBA00010578"/>
    </source>
</evidence>
<keyword evidence="2 4" id="KW-0813">Transport</keyword>
<feature type="compositionally biased region" description="Low complexity" evidence="5">
    <location>
        <begin position="217"/>
        <end position="239"/>
    </location>
</feature>
<dbReference type="GO" id="GO:0006893">
    <property type="term" value="P:Golgi to plasma membrane transport"/>
    <property type="evidence" value="ECO:0007669"/>
    <property type="project" value="UniProtKB-UniRule"/>
</dbReference>
<evidence type="ECO:0000313" key="7">
    <source>
        <dbReference type="EMBL" id="KAF2201976.1"/>
    </source>
</evidence>
<dbReference type="GO" id="GO:0000145">
    <property type="term" value="C:exocyst"/>
    <property type="evidence" value="ECO:0007669"/>
    <property type="project" value="UniProtKB-UniRule"/>
</dbReference>
<keyword evidence="3 4" id="KW-0268">Exocytosis</keyword>
<feature type="compositionally biased region" description="Polar residues" evidence="5">
    <location>
        <begin position="37"/>
        <end position="54"/>
    </location>
</feature>
<dbReference type="EMBL" id="ML993954">
    <property type="protein sequence ID" value="KAF2201976.1"/>
    <property type="molecule type" value="Genomic_DNA"/>
</dbReference>
<reference evidence="7" key="1">
    <citation type="journal article" date="2020" name="Stud. Mycol.">
        <title>101 Dothideomycetes genomes: a test case for predicting lifestyles and emergence of pathogens.</title>
        <authorList>
            <person name="Haridas S."/>
            <person name="Albert R."/>
            <person name="Binder M."/>
            <person name="Bloem J."/>
            <person name="Labutti K."/>
            <person name="Salamov A."/>
            <person name="Andreopoulos B."/>
            <person name="Baker S."/>
            <person name="Barry K."/>
            <person name="Bills G."/>
            <person name="Bluhm B."/>
            <person name="Cannon C."/>
            <person name="Castanera R."/>
            <person name="Culley D."/>
            <person name="Daum C."/>
            <person name="Ezra D."/>
            <person name="Gonzalez J."/>
            <person name="Henrissat B."/>
            <person name="Kuo A."/>
            <person name="Liang C."/>
            <person name="Lipzen A."/>
            <person name="Lutzoni F."/>
            <person name="Magnuson J."/>
            <person name="Mondo S."/>
            <person name="Nolan M."/>
            <person name="Ohm R."/>
            <person name="Pangilinan J."/>
            <person name="Park H.-J."/>
            <person name="Ramirez L."/>
            <person name="Alfaro M."/>
            <person name="Sun H."/>
            <person name="Tritt A."/>
            <person name="Yoshinaga Y."/>
            <person name="Zwiers L.-H."/>
            <person name="Turgeon B."/>
            <person name="Goodwin S."/>
            <person name="Spatafora J."/>
            <person name="Crous P."/>
            <person name="Grigoriev I."/>
        </authorList>
    </citation>
    <scope>NUCLEOTIDE SEQUENCE</scope>
    <source>
        <strain evidence="7">ATCC 74209</strain>
    </source>
</reference>
<evidence type="ECO:0000259" key="6">
    <source>
        <dbReference type="Pfam" id="PF15469"/>
    </source>
</evidence>
<sequence>MASMEAVLQNKYNIATLYPTEWPAEKDVDSDEDSDDGVQTAQRSTHVRQASLNPPNLRKAKSRYSVLEHSPSVKNSLPGVERTKNGVDNLVQKDEQDPLGVYPSVVGVLTQRGLPVEDDKKLRNRFLLSSTSFSPTLFLSQVHSSASTDSLLEGLDFLSRSIEKKSASLKVLVESNFERFVKAKATIDNVYNEMRDQGTQKELPATERARHSRHASRSSASANRNAGGPLSPGLLSPGPNDKKKNALVKESEYGVQGIKAPLTEVAVKAEEVWGPALGGREKEVTLKAILASVERNRGLFEVGGALQDAIKRRDNEAIIEEYHRARKYTDDARYLVEQANNNRTSLSDAEVHQIIVTARMWGDVETQIEAFKREAWRRLSGLHFSMQESAPTGEPKSDQYMELISVMLELGVEENPIWIWLLSRYNYLKSRLNTTCERSKVEIEILRRHLANGEKPSLRMVYKYFRSGASLAEVGGGHIGSRIDGTKVIEFWEHVHSCMFALLSTNGGLLGEIIEYWEIASSFISGRAQKSLPTGPNNQSAHHHRLPPDGVQDLQKGVVELANMVREHLHSFFSDAPIEDISLLFSPIPDTPTPAVTPRTPLSASLSPRGDARFFRFDKDHIPPPSPSRGEAWEKYAFWAPHSNALSGSHYLSKTLLLIGTAANELASLNIPEAPGTLPRLEENLRFLVGSVRERCMQAVCAAWNTDSENMKVLEDWTRDPESKDTTYLPNRYLTLQNFLLTNLQRIMYVTASDSGSAAKTTSVDVVVPPSSKLLSMVRAQFVASLFRTLRGMVECAEKGRVVLGSEFEVRGDDLTVDEAEMGAGVGGWEGERMGWGKVDAEKQSSRLLVTLSNMSTFNTSTTPHLLTQFETLFSVQLTDEANRIRDTLSSLDSQLFQTFTKPHITKLDKAIQEGIFSPTWAPPSKPGKSAADRDPSPFIFEILLDLVVVHTEVSTTSPSLTPRILKTLFESITTSLITTFHRLPTCSVFALMQATLDVEFLSQTLSSYTTEKASQVQTDIYQVLDQKTDNAARVKLQEELPALRAVLKRLREGTKAEFACFRKRKSGTVGGSMG</sequence>
<dbReference type="PANTHER" id="PTHR13043:SF1">
    <property type="entry name" value="EXOCYST COMPLEX COMPONENT 2"/>
    <property type="match status" value="1"/>
</dbReference>
<proteinExistence type="inferred from homology"/>
<dbReference type="AlphaFoldDB" id="A0A9P4JM71"/>
<dbReference type="Proteomes" id="UP000799536">
    <property type="component" value="Unassembled WGS sequence"/>
</dbReference>
<feature type="region of interest" description="Disordered" evidence="5">
    <location>
        <begin position="23"/>
        <end position="64"/>
    </location>
</feature>